<dbReference type="OrthoDB" id="2999773at2759"/>
<organism evidence="2 3">
    <name type="scientific">Stachybotrys chartarum (strain CBS 109288 / IBT 7711)</name>
    <name type="common">Toxic black mold</name>
    <name type="synonym">Stilbospora chartarum</name>
    <dbReference type="NCBI Taxonomy" id="1280523"/>
    <lineage>
        <taxon>Eukaryota</taxon>
        <taxon>Fungi</taxon>
        <taxon>Dikarya</taxon>
        <taxon>Ascomycota</taxon>
        <taxon>Pezizomycotina</taxon>
        <taxon>Sordariomycetes</taxon>
        <taxon>Hypocreomycetidae</taxon>
        <taxon>Hypocreales</taxon>
        <taxon>Stachybotryaceae</taxon>
        <taxon>Stachybotrys</taxon>
    </lineage>
</organism>
<dbReference type="InterPro" id="IPR046670">
    <property type="entry name" value="DUF6540"/>
</dbReference>
<dbReference type="EMBL" id="KL647507">
    <property type="protein sequence ID" value="KEY74540.1"/>
    <property type="molecule type" value="Genomic_DNA"/>
</dbReference>
<feature type="compositionally biased region" description="Pro residues" evidence="1">
    <location>
        <begin position="1"/>
        <end position="11"/>
    </location>
</feature>
<feature type="region of interest" description="Disordered" evidence="1">
    <location>
        <begin position="1"/>
        <end position="20"/>
    </location>
</feature>
<dbReference type="HOGENOM" id="CLU_1845786_0_0_1"/>
<evidence type="ECO:0000313" key="2">
    <source>
        <dbReference type="EMBL" id="KEY74540.1"/>
    </source>
</evidence>
<dbReference type="Pfam" id="PF20174">
    <property type="entry name" value="DUF6540"/>
    <property type="match status" value="1"/>
</dbReference>
<name>A0A084BAG1_STACB</name>
<dbReference type="AlphaFoldDB" id="A0A084BAG1"/>
<keyword evidence="3" id="KW-1185">Reference proteome</keyword>
<reference evidence="2 3" key="1">
    <citation type="journal article" date="2014" name="BMC Genomics">
        <title>Comparative genome sequencing reveals chemotype-specific gene clusters in the toxigenic black mold Stachybotrys.</title>
        <authorList>
            <person name="Semeiks J."/>
            <person name="Borek D."/>
            <person name="Otwinowski Z."/>
            <person name="Grishin N.V."/>
        </authorList>
    </citation>
    <scope>NUCLEOTIDE SEQUENCE [LARGE SCALE GENOMIC DNA]</scope>
    <source>
        <strain evidence="3">CBS 109288 / IBT 7711</strain>
    </source>
</reference>
<dbReference type="Proteomes" id="UP000028045">
    <property type="component" value="Unassembled WGS sequence"/>
</dbReference>
<protein>
    <submittedName>
        <fullName evidence="2">Uncharacterized protein</fullName>
    </submittedName>
</protein>
<evidence type="ECO:0000256" key="1">
    <source>
        <dbReference type="SAM" id="MobiDB-lite"/>
    </source>
</evidence>
<accession>A0A084BAG1</accession>
<gene>
    <name evidence="2" type="ORF">S7711_07146</name>
</gene>
<evidence type="ECO:0000313" key="3">
    <source>
        <dbReference type="Proteomes" id="UP000028045"/>
    </source>
</evidence>
<proteinExistence type="predicted"/>
<sequence>MPTPPPPPPPSFKATVPASGPAPPVVAKKGPAGALLVELIVYNGSPFKDHWAYFVRSSFQPSIGVLIHATGDVRNGFRFEVKRSYDFAVTSTAPTSRIPLQWIDGEFLNERAMLNNGVYKADNAPVCPFEESVHKVKAPEKSLNAANQSVSPPSITINIP</sequence>